<dbReference type="GO" id="GO:0005737">
    <property type="term" value="C:cytoplasm"/>
    <property type="evidence" value="ECO:0007669"/>
    <property type="project" value="UniProtKB-SubCell"/>
</dbReference>
<dbReference type="GO" id="GO:0016491">
    <property type="term" value="F:oxidoreductase activity"/>
    <property type="evidence" value="ECO:0007669"/>
    <property type="project" value="UniProtKB-KW"/>
</dbReference>
<evidence type="ECO:0000313" key="5">
    <source>
        <dbReference type="EMBL" id="AEV94719.1"/>
    </source>
</evidence>
<dbReference type="FunFam" id="3.40.109.10:FF:000001">
    <property type="entry name" value="Nitroreductase family"/>
    <property type="match status" value="1"/>
</dbReference>
<dbReference type="PANTHER" id="PTHR43035">
    <property type="entry name" value="FATTY ACID REPRESSION MUTANT PROTEIN 2-RELATED"/>
    <property type="match status" value="1"/>
</dbReference>
<keyword evidence="3" id="KW-0560">Oxidoreductase</keyword>
<dbReference type="CDD" id="cd02140">
    <property type="entry name" value="Frm2-like"/>
    <property type="match status" value="1"/>
</dbReference>
<name>G8PB90_PEDCP</name>
<dbReference type="InterPro" id="IPR000415">
    <property type="entry name" value="Nitroreductase-like"/>
</dbReference>
<evidence type="ECO:0000259" key="4">
    <source>
        <dbReference type="Pfam" id="PF00881"/>
    </source>
</evidence>
<dbReference type="SUPFAM" id="SSF55469">
    <property type="entry name" value="FMN-dependent nitroreductase-like"/>
    <property type="match status" value="1"/>
</dbReference>
<evidence type="ECO:0000256" key="1">
    <source>
        <dbReference type="ARBA" id="ARBA00004496"/>
    </source>
</evidence>
<dbReference type="RefSeq" id="WP_014214917.1">
    <property type="nucleotide sequence ID" value="NC_016605.1"/>
</dbReference>
<dbReference type="Proteomes" id="UP000005444">
    <property type="component" value="Chromosome"/>
</dbReference>
<sequence length="201" mass="22576">MNNNYINEITNRRSIYNLGKNVSLTQDELVDIIEEAIRQSPSAFNSQSVRAIILFDKAHDEFWEGTLDILHGEVPNETAFENTKNKVEGSFKSGVGTVLFFTDEKIIDKLKNDFPIFSDNIDMFGEHALGIANANVWTALASAGVGASLQHYNPIVDKFVQDHFDVPANWTLKSQMPFGSIEAPADGKDFMTDEDRFRVIK</sequence>
<dbReference type="InterPro" id="IPR033877">
    <property type="entry name" value="Frm2/Hbn1"/>
</dbReference>
<dbReference type="EMBL" id="CP003137">
    <property type="protein sequence ID" value="AEV94719.1"/>
    <property type="molecule type" value="Genomic_DNA"/>
</dbReference>
<keyword evidence="2" id="KW-0963">Cytoplasm</keyword>
<accession>G8PB90</accession>
<dbReference type="KEGG" id="pce:PECL_414"/>
<evidence type="ECO:0000256" key="2">
    <source>
        <dbReference type="ARBA" id="ARBA00022490"/>
    </source>
</evidence>
<dbReference type="HOGENOM" id="CLU_073125_1_0_9"/>
<dbReference type="AlphaFoldDB" id="G8PB90"/>
<dbReference type="eggNOG" id="COG3560">
    <property type="taxonomic scope" value="Bacteria"/>
</dbReference>
<dbReference type="GO" id="GO:0034599">
    <property type="term" value="P:cellular response to oxidative stress"/>
    <property type="evidence" value="ECO:0007669"/>
    <property type="project" value="InterPro"/>
</dbReference>
<dbReference type="Pfam" id="PF00881">
    <property type="entry name" value="Nitroreductase"/>
    <property type="match status" value="1"/>
</dbReference>
<reference evidence="5 6" key="1">
    <citation type="journal article" date="2012" name="J. Bacteriol.">
        <title>Complete Genome Sequence of the Beer Spoilage Organism Pediococcus claussenii ATCC BAA-344T.</title>
        <authorList>
            <person name="Pittet V."/>
            <person name="Abegunde T."/>
            <person name="Marfleet T."/>
            <person name="Haakensen M."/>
            <person name="Morrow K."/>
            <person name="Jayaprakash T."/>
            <person name="Schroeder K."/>
            <person name="Trost B."/>
            <person name="Byrns S."/>
            <person name="Bergsveinson J."/>
            <person name="Kusalik A."/>
            <person name="Ziola B."/>
        </authorList>
    </citation>
    <scope>NUCLEOTIDE SEQUENCE [LARGE SCALE GENOMIC DNA]</scope>
    <source>
        <strain evidence="5 6">ATCC BAA-344</strain>
    </source>
</reference>
<keyword evidence="6" id="KW-1185">Reference proteome</keyword>
<gene>
    <name evidence="5" type="ordered locus">PECL_414</name>
</gene>
<evidence type="ECO:0000256" key="3">
    <source>
        <dbReference type="ARBA" id="ARBA00023002"/>
    </source>
</evidence>
<dbReference type="Gene3D" id="3.40.109.10">
    <property type="entry name" value="NADH Oxidase"/>
    <property type="match status" value="1"/>
</dbReference>
<feature type="domain" description="Nitroreductase" evidence="4">
    <location>
        <begin position="9"/>
        <end position="179"/>
    </location>
</feature>
<evidence type="ECO:0000313" key="6">
    <source>
        <dbReference type="Proteomes" id="UP000005444"/>
    </source>
</evidence>
<proteinExistence type="predicted"/>
<protein>
    <submittedName>
        <fullName evidence="5">Nitroreductase family protein</fullName>
    </submittedName>
</protein>
<dbReference type="STRING" id="701521.PECL_414"/>
<comment type="subcellular location">
    <subcellularLocation>
        <location evidence="1">Cytoplasm</location>
    </subcellularLocation>
</comment>
<dbReference type="InterPro" id="IPR029479">
    <property type="entry name" value="Nitroreductase"/>
</dbReference>
<dbReference type="PANTHER" id="PTHR43035:SF1">
    <property type="entry name" value="FATTY ACID REPRESSION MUTANT PROTEIN 2-RELATED"/>
    <property type="match status" value="1"/>
</dbReference>
<organism evidence="5 6">
    <name type="scientific">Pediococcus claussenii (strain ATCC BAA-344 / DSM 14800 / JCM 18046 / KCTC 3811 / LMG 21948 / P06)</name>
    <dbReference type="NCBI Taxonomy" id="701521"/>
    <lineage>
        <taxon>Bacteria</taxon>
        <taxon>Bacillati</taxon>
        <taxon>Bacillota</taxon>
        <taxon>Bacilli</taxon>
        <taxon>Lactobacillales</taxon>
        <taxon>Lactobacillaceae</taxon>
        <taxon>Pediococcus</taxon>
    </lineage>
</organism>
<dbReference type="PATRIC" id="fig|701521.8.peg.391"/>